<dbReference type="GO" id="GO:0016831">
    <property type="term" value="F:carboxy-lyase activity"/>
    <property type="evidence" value="ECO:0007669"/>
    <property type="project" value="UniProtKB-KW"/>
</dbReference>
<evidence type="ECO:0000259" key="6">
    <source>
        <dbReference type="Pfam" id="PF01276"/>
    </source>
</evidence>
<keyword evidence="5" id="KW-0456">Lyase</keyword>
<keyword evidence="8" id="KW-0808">Transferase</keyword>
<dbReference type="Pfam" id="PF01276">
    <property type="entry name" value="OKR_DC_1"/>
    <property type="match status" value="1"/>
</dbReference>
<evidence type="ECO:0000259" key="7">
    <source>
        <dbReference type="Pfam" id="PF03711"/>
    </source>
</evidence>
<comment type="caution">
    <text evidence="8">The sequence shown here is derived from an EMBL/GenBank/DDBJ whole genome shotgun (WGS) entry which is preliminary data.</text>
</comment>
<dbReference type="InterPro" id="IPR015421">
    <property type="entry name" value="PyrdxlP-dep_Trfase_major"/>
</dbReference>
<dbReference type="Gene3D" id="3.90.105.10">
    <property type="entry name" value="Molybdopterin biosynthesis moea protein, domain 2"/>
    <property type="match status" value="1"/>
</dbReference>
<keyword evidence="8" id="KW-0032">Aminotransferase</keyword>
<organism evidence="8 9">
    <name type="scientific">Candidatus Allofournierella pullistercoris</name>
    <dbReference type="NCBI Taxonomy" id="2838597"/>
    <lineage>
        <taxon>Bacteria</taxon>
        <taxon>Bacillati</taxon>
        <taxon>Bacillota</taxon>
        <taxon>Clostridia</taxon>
        <taxon>Eubacteriales</taxon>
        <taxon>Oscillospiraceae</taxon>
        <taxon>Allofournierella</taxon>
    </lineage>
</organism>
<evidence type="ECO:0000256" key="1">
    <source>
        <dbReference type="ARBA" id="ARBA00001933"/>
    </source>
</evidence>
<dbReference type="InterPro" id="IPR008286">
    <property type="entry name" value="Prn/Lys/Arg_de-COase_C"/>
</dbReference>
<dbReference type="Proteomes" id="UP000713596">
    <property type="component" value="Unassembled WGS sequence"/>
</dbReference>
<dbReference type="InterPro" id="IPR000310">
    <property type="entry name" value="Orn/Lys/Arg_deCO2ase_major_dom"/>
</dbReference>
<reference evidence="8" key="1">
    <citation type="journal article" date="2021" name="PeerJ">
        <title>Extensive microbial diversity within the chicken gut microbiome revealed by metagenomics and culture.</title>
        <authorList>
            <person name="Gilroy R."/>
            <person name="Ravi A."/>
            <person name="Getino M."/>
            <person name="Pursley I."/>
            <person name="Horton D.L."/>
            <person name="Alikhan N.F."/>
            <person name="Baker D."/>
            <person name="Gharbi K."/>
            <person name="Hall N."/>
            <person name="Watson M."/>
            <person name="Adriaenssens E.M."/>
            <person name="Foster-Nyarko E."/>
            <person name="Jarju S."/>
            <person name="Secka A."/>
            <person name="Antonio M."/>
            <person name="Oren A."/>
            <person name="Chaudhuri R.R."/>
            <person name="La Ragione R."/>
            <person name="Hildebrand F."/>
            <person name="Pallen M.J."/>
        </authorList>
    </citation>
    <scope>NUCLEOTIDE SEQUENCE</scope>
    <source>
        <strain evidence="8">B5_2728</strain>
    </source>
</reference>
<dbReference type="InterPro" id="IPR015424">
    <property type="entry name" value="PyrdxlP-dep_Trfase"/>
</dbReference>
<keyword evidence="3" id="KW-0210">Decarboxylase</keyword>
<evidence type="ECO:0000256" key="2">
    <source>
        <dbReference type="ARBA" id="ARBA00010671"/>
    </source>
</evidence>
<reference evidence="8" key="2">
    <citation type="submission" date="2021-04" db="EMBL/GenBank/DDBJ databases">
        <authorList>
            <person name="Gilroy R."/>
        </authorList>
    </citation>
    <scope>NUCLEOTIDE SEQUENCE</scope>
    <source>
        <strain evidence="8">B5_2728</strain>
    </source>
</reference>
<dbReference type="Gene3D" id="3.40.640.10">
    <property type="entry name" value="Type I PLP-dependent aspartate aminotransferase-like (Major domain)"/>
    <property type="match status" value="1"/>
</dbReference>
<feature type="domain" description="Orn/Lys/Arg decarboxylase C-terminal" evidence="7">
    <location>
        <begin position="422"/>
        <end position="450"/>
    </location>
</feature>
<sequence>MHKPNTPPLLQMLLQHQKNGPLAMHMPGHKRNTQFAPYLETLGAGLDITEIDGFDDLHHPEDILRQSMERAAKLWGARHSFYLVNGSTGGILAAMRAMTASGDRVLLTRGCHRSVYHGLELMDLQPVYLVPMLDETFGIMASITPFQLERAFAEHPGIKLVILTSPTYEGVVSDLTTLCQIAHRHGALVLVDEAHGAHLALSDSWPTSAVQAGADVVVQSLHKTLPSLTQTAILHLASDRVSPSTMMQQLAIFQTSSPSYLFLASMDGCVDYLEQYAPQAMEKWWKSLESFDRAIQSLSHLQVLGYGKDKLSGHPLLYQIDPSKLVISCRNCAITGPELAQLLRQDYGIQLEMACATYVLAMTGLAEPQEHLGKLAKALLDIDRKLGNAPVQTTPLPVEIPRRRCSISAALRQYAYPLVPQDAISKISAEYVWAYPPGIPLIVPGEQIDARFLVRCQEMTQSGISLRSTRGNFPHTIQCCDPPQSK</sequence>
<evidence type="ECO:0000313" key="8">
    <source>
        <dbReference type="EMBL" id="MBU3805288.1"/>
    </source>
</evidence>
<dbReference type="Pfam" id="PF03711">
    <property type="entry name" value="OKR_DC_1_C"/>
    <property type="match status" value="1"/>
</dbReference>
<comment type="similarity">
    <text evidence="2">Belongs to the Orn/Lys/Arg decarboxylase class-I family.</text>
</comment>
<evidence type="ECO:0000313" key="9">
    <source>
        <dbReference type="Proteomes" id="UP000713596"/>
    </source>
</evidence>
<comment type="cofactor">
    <cofactor evidence="1">
        <name>pyridoxal 5'-phosphate</name>
        <dbReference type="ChEBI" id="CHEBI:597326"/>
    </cofactor>
</comment>
<dbReference type="SUPFAM" id="SSF53383">
    <property type="entry name" value="PLP-dependent transferases"/>
    <property type="match status" value="1"/>
</dbReference>
<dbReference type="EMBL" id="JAHLFP010000001">
    <property type="protein sequence ID" value="MBU3805288.1"/>
    <property type="molecule type" value="Genomic_DNA"/>
</dbReference>
<feature type="domain" description="Orn/Lys/Arg decarboxylases family 1 pyridoxal-P attachment site" evidence="6">
    <location>
        <begin position="7"/>
        <end position="311"/>
    </location>
</feature>
<evidence type="ECO:0000256" key="4">
    <source>
        <dbReference type="ARBA" id="ARBA00022898"/>
    </source>
</evidence>
<accession>A0A948SZM7</accession>
<dbReference type="AlphaFoldDB" id="A0A948SZM7"/>
<evidence type="ECO:0000256" key="5">
    <source>
        <dbReference type="ARBA" id="ARBA00023239"/>
    </source>
</evidence>
<proteinExistence type="inferred from homology"/>
<protein>
    <submittedName>
        <fullName evidence="8">Aminotransferase class I/II-fold pyridoxal phosphate-dependent enzyme</fullName>
    </submittedName>
</protein>
<name>A0A948SZM7_9FIRM</name>
<gene>
    <name evidence="8" type="ORF">H9882_00065</name>
</gene>
<dbReference type="InterPro" id="IPR052357">
    <property type="entry name" value="Orn_Lys_Arg_decarboxylase-I"/>
</dbReference>
<keyword evidence="4" id="KW-0663">Pyridoxal phosphate</keyword>
<dbReference type="PANTHER" id="PTHR43277">
    <property type="entry name" value="ARGININE DECARBOXYLASE"/>
    <property type="match status" value="1"/>
</dbReference>
<evidence type="ECO:0000256" key="3">
    <source>
        <dbReference type="ARBA" id="ARBA00022793"/>
    </source>
</evidence>
<dbReference type="GO" id="GO:0008483">
    <property type="term" value="F:transaminase activity"/>
    <property type="evidence" value="ECO:0007669"/>
    <property type="project" value="UniProtKB-KW"/>
</dbReference>
<dbReference type="PANTHER" id="PTHR43277:SF3">
    <property type="entry name" value="DECARBOXYLASE, PUTATIVE-RELATED"/>
    <property type="match status" value="1"/>
</dbReference>